<dbReference type="PANTHER" id="PTHR43572:SF75">
    <property type="entry name" value="HEAT SHOCK-LIKE PROTEIN"/>
    <property type="match status" value="1"/>
</dbReference>
<dbReference type="InterPro" id="IPR058680">
    <property type="entry name" value="NBD_SMAX1-like"/>
</dbReference>
<keyword evidence="2" id="KW-0677">Repeat</keyword>
<dbReference type="PANTHER" id="PTHR43572">
    <property type="entry name" value="CHAPERONE PROTEIN CLPD, CHLOROPLASTIC"/>
    <property type="match status" value="1"/>
</dbReference>
<gene>
    <name evidence="4" type="ORF">Ahy_A01g001576</name>
</gene>
<evidence type="ECO:0000256" key="1">
    <source>
        <dbReference type="ARBA" id="ARBA00008675"/>
    </source>
</evidence>
<dbReference type="Proteomes" id="UP000289738">
    <property type="component" value="Chromosome A01"/>
</dbReference>
<dbReference type="Pfam" id="PF23569">
    <property type="entry name" value="NBD_SMAX1"/>
    <property type="match status" value="1"/>
</dbReference>
<name>A0A445ENR2_ARAHY</name>
<accession>A0A445ENR2</accession>
<reference evidence="4 5" key="1">
    <citation type="submission" date="2019-01" db="EMBL/GenBank/DDBJ databases">
        <title>Sequencing of cultivated peanut Arachis hypogaea provides insights into genome evolution and oil improvement.</title>
        <authorList>
            <person name="Chen X."/>
        </authorList>
    </citation>
    <scope>NUCLEOTIDE SEQUENCE [LARGE SCALE GENOMIC DNA]</scope>
    <source>
        <strain evidence="5">cv. Fuhuasheng</strain>
        <tissue evidence="4">Leaves</tissue>
    </source>
</reference>
<keyword evidence="5" id="KW-1185">Reference proteome</keyword>
<dbReference type="InterPro" id="IPR051650">
    <property type="entry name" value="SL_signaling_regulator"/>
</dbReference>
<dbReference type="AlphaFoldDB" id="A0A445ENR2"/>
<feature type="domain" description="SMAX1-like nucleotide binding" evidence="3">
    <location>
        <begin position="13"/>
        <end position="194"/>
    </location>
</feature>
<comment type="similarity">
    <text evidence="1">Belongs to the ClpA/ClpB family.</text>
</comment>
<dbReference type="EMBL" id="SDMP01000001">
    <property type="protein sequence ID" value="RYR77107.1"/>
    <property type="molecule type" value="Genomic_DNA"/>
</dbReference>
<sequence>MDILLRTNHNNNKKNKKNVVIVGDSVSLTEALVGEITGRFQRSEVPHELKTTQFIRFQQFRSLKHMKRSEVEMKLMELKRKVDDSYNGHGIIIYIGDLKWTVEEEEEGDDGVCGGGGGCYSTVMDHVVSEIGKLFSSTTTECGETTKKVWLIATATYQTYIRCQMRQPPLEIQWSLHPLLLPSPGLALTLYSSSTMYGGLGYGLKSKVGCTMYGGLGYGLKSKVGWYKAEVMQRNPFSASLYFDELTELKRKWNRLCQCLHQTKQEAQDYWSNNNSWNAKSYTFNNNSSSSVSFTAKPTPTHSSNLVPRFRRQNSCTIEFNFSDKRQATTEPVLGFMELLEGKEVIKTTLALGNGGSGSGSETVVVENITDRTLRRAHFCKLLQENLPWHSETVPSIAEALLHSKSAKQSNITLLFLQGNDKVGKTRLALAVKESLFGSEDNKFLHMDMLKEKVASMASHSEMLVQALKYHHQKLVLIENVDFADAQFRKCISDGFETGKFGNLRIAEENSSSQVVFILTSGGFTSNNEEKNQDFVMSFMLQVSETKPNNLEPPIFCHKRRAELDLFSKIKRPRIEENNEDTSLNKFELNTSPAREREKSEMFLTKIKGCFEDACGKQNLVNFSVDERVIEEICNRCGYFTNSQFDKWLKEIFQRSLLERVKYGGGEEKGILFRLCWSGNGKGDNRKLDRNEGFMGSSLPKCVQVNYLMR</sequence>
<dbReference type="STRING" id="3818.A0A445ENR2"/>
<proteinExistence type="inferred from homology"/>
<evidence type="ECO:0000313" key="5">
    <source>
        <dbReference type="Proteomes" id="UP000289738"/>
    </source>
</evidence>
<evidence type="ECO:0000313" key="4">
    <source>
        <dbReference type="EMBL" id="RYR77107.1"/>
    </source>
</evidence>
<dbReference type="InterPro" id="IPR027417">
    <property type="entry name" value="P-loop_NTPase"/>
</dbReference>
<organism evidence="4 5">
    <name type="scientific">Arachis hypogaea</name>
    <name type="common">Peanut</name>
    <dbReference type="NCBI Taxonomy" id="3818"/>
    <lineage>
        <taxon>Eukaryota</taxon>
        <taxon>Viridiplantae</taxon>
        <taxon>Streptophyta</taxon>
        <taxon>Embryophyta</taxon>
        <taxon>Tracheophyta</taxon>
        <taxon>Spermatophyta</taxon>
        <taxon>Magnoliopsida</taxon>
        <taxon>eudicotyledons</taxon>
        <taxon>Gunneridae</taxon>
        <taxon>Pentapetalae</taxon>
        <taxon>rosids</taxon>
        <taxon>fabids</taxon>
        <taxon>Fabales</taxon>
        <taxon>Fabaceae</taxon>
        <taxon>Papilionoideae</taxon>
        <taxon>50 kb inversion clade</taxon>
        <taxon>dalbergioids sensu lato</taxon>
        <taxon>Dalbergieae</taxon>
        <taxon>Pterocarpus clade</taxon>
        <taxon>Arachis</taxon>
    </lineage>
</organism>
<comment type="caution">
    <text evidence="4">The sequence shown here is derived from an EMBL/GenBank/DDBJ whole genome shotgun (WGS) entry which is preliminary data.</text>
</comment>
<protein>
    <recommendedName>
        <fullName evidence="3">SMAX1-like nucleotide binding domain-containing protein</fullName>
    </recommendedName>
</protein>
<evidence type="ECO:0000256" key="2">
    <source>
        <dbReference type="ARBA" id="ARBA00022737"/>
    </source>
</evidence>
<dbReference type="Gene3D" id="3.40.50.300">
    <property type="entry name" value="P-loop containing nucleotide triphosphate hydrolases"/>
    <property type="match status" value="1"/>
</dbReference>
<evidence type="ECO:0000259" key="3">
    <source>
        <dbReference type="Pfam" id="PF23569"/>
    </source>
</evidence>